<dbReference type="GO" id="GO:0020037">
    <property type="term" value="F:heme binding"/>
    <property type="evidence" value="ECO:0007669"/>
    <property type="project" value="InterPro"/>
</dbReference>
<feature type="binding site" description="axial binding residue" evidence="5">
    <location>
        <position position="453"/>
    </location>
    <ligand>
        <name>heme</name>
        <dbReference type="ChEBI" id="CHEBI:30413"/>
    </ligand>
    <ligandPart>
        <name>Fe</name>
        <dbReference type="ChEBI" id="CHEBI:18248"/>
    </ligandPart>
</feature>
<name>A0A9N9U8L1_9HYPO</name>
<dbReference type="PANTHER" id="PTHR24305">
    <property type="entry name" value="CYTOCHROME P450"/>
    <property type="match status" value="1"/>
</dbReference>
<evidence type="ECO:0000256" key="3">
    <source>
        <dbReference type="ARBA" id="ARBA00022723"/>
    </source>
</evidence>
<gene>
    <name evidence="8" type="ORF">CBYS24578_00009319</name>
</gene>
<keyword evidence="7" id="KW-1133">Transmembrane helix</keyword>
<dbReference type="InterPro" id="IPR002401">
    <property type="entry name" value="Cyt_P450_E_grp-I"/>
</dbReference>
<dbReference type="PRINTS" id="PR00463">
    <property type="entry name" value="EP450I"/>
</dbReference>
<dbReference type="InterPro" id="IPR050121">
    <property type="entry name" value="Cytochrome_P450_monoxygenase"/>
</dbReference>
<keyword evidence="2 5" id="KW-0349">Heme</keyword>
<keyword evidence="9" id="KW-1185">Reference proteome</keyword>
<sequence>MAIQQLFVEASQVSVRYWVAALFAPLLAYTLGTIIYRLGPLHPFAKIPGPLLNRITYAPLVWHSYKGDEAQYVHKLHQRYGNTVRIAPSSVDFTEVAALKGIYLEKGGFYKSHYYNNFDIDGHASIFSNTDLASRAARAKVVLPLFSITNVKLGYKPFKDSLRRYLKRFKEEKETGRVNVLDLARGMSIDAVTEYLFGIRYGAFKDEEESGTSPSVNATCEPKMSASDVVDNFISTSRLWYLSVWLYNLADKLDGIIYPNPGAEVSTEIVNEYADRVIAAAQEQITQQKDKSQLTFPARLLRAGISPEETRSHCKDIIFAGTDTIGMNLATVCFMLAKYPRVYDRLHEEVNSAEIEKEEDIQVLPYLNAVVKEGLRMSMTNPCRLPREVPERGWTYKETYYPPGTIVSCSAYEMHFSTEMFEKPFEFIPERWDSATDDMNKSMMAFGLGNRQCIARGMSMLDMHDVVYHLVKEDVLRGAKPVKERIEILEGFSSKVVEGHVDLVWDS</sequence>
<keyword evidence="7" id="KW-0812">Transmembrane</keyword>
<organism evidence="8 9">
    <name type="scientific">Clonostachys byssicola</name>
    <dbReference type="NCBI Taxonomy" id="160290"/>
    <lineage>
        <taxon>Eukaryota</taxon>
        <taxon>Fungi</taxon>
        <taxon>Dikarya</taxon>
        <taxon>Ascomycota</taxon>
        <taxon>Pezizomycotina</taxon>
        <taxon>Sordariomycetes</taxon>
        <taxon>Hypocreomycetidae</taxon>
        <taxon>Hypocreales</taxon>
        <taxon>Bionectriaceae</taxon>
        <taxon>Clonostachys</taxon>
    </lineage>
</organism>
<keyword evidence="4 5" id="KW-0408">Iron</keyword>
<evidence type="ECO:0000256" key="5">
    <source>
        <dbReference type="PIRSR" id="PIRSR602401-1"/>
    </source>
</evidence>
<evidence type="ECO:0000256" key="6">
    <source>
        <dbReference type="RuleBase" id="RU000461"/>
    </source>
</evidence>
<dbReference type="EMBL" id="CABFNO020001300">
    <property type="protein sequence ID" value="CAG9978669.1"/>
    <property type="molecule type" value="Genomic_DNA"/>
</dbReference>
<accession>A0A9N9U8L1</accession>
<evidence type="ECO:0008006" key="10">
    <source>
        <dbReference type="Google" id="ProtNLM"/>
    </source>
</evidence>
<protein>
    <recommendedName>
        <fullName evidence="10">Cytochrome P450</fullName>
    </recommendedName>
</protein>
<dbReference type="InterPro" id="IPR017972">
    <property type="entry name" value="Cyt_P450_CS"/>
</dbReference>
<evidence type="ECO:0000256" key="2">
    <source>
        <dbReference type="ARBA" id="ARBA00022617"/>
    </source>
</evidence>
<evidence type="ECO:0000256" key="7">
    <source>
        <dbReference type="SAM" id="Phobius"/>
    </source>
</evidence>
<dbReference type="PANTHER" id="PTHR24305:SF156">
    <property type="entry name" value="P450, PUTATIVE (EUROFUNG)-RELATED"/>
    <property type="match status" value="1"/>
</dbReference>
<evidence type="ECO:0000256" key="1">
    <source>
        <dbReference type="ARBA" id="ARBA00001971"/>
    </source>
</evidence>
<dbReference type="OrthoDB" id="1470350at2759"/>
<keyword evidence="7" id="KW-0472">Membrane</keyword>
<dbReference type="PRINTS" id="PR00385">
    <property type="entry name" value="P450"/>
</dbReference>
<reference evidence="8" key="1">
    <citation type="submission" date="2021-10" db="EMBL/GenBank/DDBJ databases">
        <authorList>
            <person name="Piombo E."/>
        </authorList>
    </citation>
    <scope>NUCLEOTIDE SEQUENCE</scope>
</reference>
<comment type="similarity">
    <text evidence="6">Belongs to the cytochrome P450 family.</text>
</comment>
<feature type="transmembrane region" description="Helical" evidence="7">
    <location>
        <begin position="15"/>
        <end position="36"/>
    </location>
</feature>
<dbReference type="Pfam" id="PF00067">
    <property type="entry name" value="p450"/>
    <property type="match status" value="1"/>
</dbReference>
<keyword evidence="3 5" id="KW-0479">Metal-binding</keyword>
<dbReference type="GO" id="GO:0016705">
    <property type="term" value="F:oxidoreductase activity, acting on paired donors, with incorporation or reduction of molecular oxygen"/>
    <property type="evidence" value="ECO:0007669"/>
    <property type="project" value="InterPro"/>
</dbReference>
<dbReference type="PROSITE" id="PS00086">
    <property type="entry name" value="CYTOCHROME_P450"/>
    <property type="match status" value="1"/>
</dbReference>
<comment type="cofactor">
    <cofactor evidence="1 5">
        <name>heme</name>
        <dbReference type="ChEBI" id="CHEBI:30413"/>
    </cofactor>
</comment>
<keyword evidence="6" id="KW-0560">Oxidoreductase</keyword>
<proteinExistence type="inferred from homology"/>
<dbReference type="Gene3D" id="1.10.630.10">
    <property type="entry name" value="Cytochrome P450"/>
    <property type="match status" value="1"/>
</dbReference>
<dbReference type="AlphaFoldDB" id="A0A9N9U8L1"/>
<dbReference type="GO" id="GO:0005506">
    <property type="term" value="F:iron ion binding"/>
    <property type="evidence" value="ECO:0007669"/>
    <property type="project" value="InterPro"/>
</dbReference>
<comment type="caution">
    <text evidence="8">The sequence shown here is derived from an EMBL/GenBank/DDBJ whole genome shotgun (WGS) entry which is preliminary data.</text>
</comment>
<dbReference type="SUPFAM" id="SSF48264">
    <property type="entry name" value="Cytochrome P450"/>
    <property type="match status" value="1"/>
</dbReference>
<evidence type="ECO:0000313" key="9">
    <source>
        <dbReference type="Proteomes" id="UP000754883"/>
    </source>
</evidence>
<evidence type="ECO:0000313" key="8">
    <source>
        <dbReference type="EMBL" id="CAG9978669.1"/>
    </source>
</evidence>
<dbReference type="Proteomes" id="UP000754883">
    <property type="component" value="Unassembled WGS sequence"/>
</dbReference>
<dbReference type="InterPro" id="IPR036396">
    <property type="entry name" value="Cyt_P450_sf"/>
</dbReference>
<keyword evidence="6" id="KW-0503">Monooxygenase</keyword>
<dbReference type="InterPro" id="IPR001128">
    <property type="entry name" value="Cyt_P450"/>
</dbReference>
<evidence type="ECO:0000256" key="4">
    <source>
        <dbReference type="ARBA" id="ARBA00023004"/>
    </source>
</evidence>
<dbReference type="GO" id="GO:0004497">
    <property type="term" value="F:monooxygenase activity"/>
    <property type="evidence" value="ECO:0007669"/>
    <property type="project" value="UniProtKB-KW"/>
</dbReference>